<dbReference type="Proteomes" id="UP001445076">
    <property type="component" value="Unassembled WGS sequence"/>
</dbReference>
<organism evidence="3 4">
    <name type="scientific">Cherax quadricarinatus</name>
    <name type="common">Australian red claw crayfish</name>
    <dbReference type="NCBI Taxonomy" id="27406"/>
    <lineage>
        <taxon>Eukaryota</taxon>
        <taxon>Metazoa</taxon>
        <taxon>Ecdysozoa</taxon>
        <taxon>Arthropoda</taxon>
        <taxon>Crustacea</taxon>
        <taxon>Multicrustacea</taxon>
        <taxon>Malacostraca</taxon>
        <taxon>Eumalacostraca</taxon>
        <taxon>Eucarida</taxon>
        <taxon>Decapoda</taxon>
        <taxon>Pleocyemata</taxon>
        <taxon>Astacidea</taxon>
        <taxon>Parastacoidea</taxon>
        <taxon>Parastacidae</taxon>
        <taxon>Cherax</taxon>
    </lineage>
</organism>
<evidence type="ECO:0000313" key="3">
    <source>
        <dbReference type="EMBL" id="KAK8727500.1"/>
    </source>
</evidence>
<dbReference type="AlphaFoldDB" id="A0AAW0W9R1"/>
<evidence type="ECO:0000313" key="4">
    <source>
        <dbReference type="Proteomes" id="UP001445076"/>
    </source>
</evidence>
<keyword evidence="4" id="KW-1185">Reference proteome</keyword>
<dbReference type="CDD" id="cd02869">
    <property type="entry name" value="PseudoU_synth_RluA_like"/>
    <property type="match status" value="1"/>
</dbReference>
<dbReference type="GO" id="GO:0003723">
    <property type="term" value="F:RNA binding"/>
    <property type="evidence" value="ECO:0007669"/>
    <property type="project" value="InterPro"/>
</dbReference>
<dbReference type="InterPro" id="IPR006145">
    <property type="entry name" value="PsdUridine_synth_RsuA/RluA"/>
</dbReference>
<protein>
    <recommendedName>
        <fullName evidence="2">Pseudouridine synthase RsuA/RluA-like domain-containing protein</fullName>
    </recommendedName>
</protein>
<dbReference type="SUPFAM" id="SSF55120">
    <property type="entry name" value="Pseudouridine synthase"/>
    <property type="match status" value="1"/>
</dbReference>
<comment type="caution">
    <text evidence="3">The sequence shown here is derived from an EMBL/GenBank/DDBJ whole genome shotgun (WGS) entry which is preliminary data.</text>
</comment>
<comment type="similarity">
    <text evidence="1">Belongs to the pseudouridine synthase RluA family.</text>
</comment>
<dbReference type="Gene3D" id="3.30.2350.10">
    <property type="entry name" value="Pseudouridine synthase"/>
    <property type="match status" value="1"/>
</dbReference>
<dbReference type="PANTHER" id="PTHR21600:SF87">
    <property type="entry name" value="RNA PSEUDOURIDYLATE SYNTHASE DOMAIN-CONTAINING PROTEIN 1"/>
    <property type="match status" value="1"/>
</dbReference>
<evidence type="ECO:0000256" key="1">
    <source>
        <dbReference type="ARBA" id="ARBA00010876"/>
    </source>
</evidence>
<name>A0AAW0W9R1_CHEQU</name>
<dbReference type="PANTHER" id="PTHR21600">
    <property type="entry name" value="MITOCHONDRIAL RNA PSEUDOURIDINE SYNTHASE"/>
    <property type="match status" value="1"/>
</dbReference>
<proteinExistence type="inferred from homology"/>
<dbReference type="GO" id="GO:0009982">
    <property type="term" value="F:pseudouridine synthase activity"/>
    <property type="evidence" value="ECO:0007669"/>
    <property type="project" value="InterPro"/>
</dbReference>
<dbReference type="GO" id="GO:0000455">
    <property type="term" value="P:enzyme-directed rRNA pseudouridine synthesis"/>
    <property type="evidence" value="ECO:0007669"/>
    <property type="project" value="TreeGrafter"/>
</dbReference>
<dbReference type="InterPro" id="IPR050188">
    <property type="entry name" value="RluA_PseudoU_synthase"/>
</dbReference>
<feature type="domain" description="Pseudouridine synthase RsuA/RluA-like" evidence="2">
    <location>
        <begin position="58"/>
        <end position="223"/>
    </location>
</feature>
<dbReference type="InterPro" id="IPR020103">
    <property type="entry name" value="PsdUridine_synth_cat_dom_sf"/>
</dbReference>
<dbReference type="EMBL" id="JARKIK010000075">
    <property type="protein sequence ID" value="KAK8727500.1"/>
    <property type="molecule type" value="Genomic_DNA"/>
</dbReference>
<evidence type="ECO:0000259" key="2">
    <source>
        <dbReference type="Pfam" id="PF00849"/>
    </source>
</evidence>
<dbReference type="Pfam" id="PF00849">
    <property type="entry name" value="PseudoU_synth_2"/>
    <property type="match status" value="1"/>
</dbReference>
<gene>
    <name evidence="3" type="ORF">OTU49_009586</name>
</gene>
<accession>A0AAW0W9R1</accession>
<sequence length="308" mass="35857">MSGLDETAVLIFEKMVCKAWHQFVWRVSKSLCHLFRQKLGHNVPPKITDIEIVHQSCHYIVVNKRYDVLINSDSSVDEVTVQTQLRQLFPHLASQKLGHEFRFAHRLDFSTSGLLCVALHRSAAAAVAKCFVHKRVDKYYLALVRGHVSKEMLDIYLPIGNDTREEWYGIKMATPLRRYAGHCKTAHTRLLVLQKGLYDGYPATKLLLKPITGRRHQLRVHLSESGHTIVGDFTYSNRRDILPYRMFLHAYRLIVPSEFEYIDVRTDDPFSENDPRNKWVPVETIHSLTDEAFDKLKLGRKWYKNRNS</sequence>
<reference evidence="3 4" key="1">
    <citation type="journal article" date="2024" name="BMC Genomics">
        <title>Genome assembly of redclaw crayfish (Cherax quadricarinatus) provides insights into its immune adaptation and hypoxia tolerance.</title>
        <authorList>
            <person name="Liu Z."/>
            <person name="Zheng J."/>
            <person name="Li H."/>
            <person name="Fang K."/>
            <person name="Wang S."/>
            <person name="He J."/>
            <person name="Zhou D."/>
            <person name="Weng S."/>
            <person name="Chi M."/>
            <person name="Gu Z."/>
            <person name="He J."/>
            <person name="Li F."/>
            <person name="Wang M."/>
        </authorList>
    </citation>
    <scope>NUCLEOTIDE SEQUENCE [LARGE SCALE GENOMIC DNA]</scope>
    <source>
        <strain evidence="3">ZL_2023a</strain>
    </source>
</reference>